<evidence type="ECO:0000313" key="2">
    <source>
        <dbReference type="EMBL" id="QSX35093.1"/>
    </source>
</evidence>
<name>A0ABX7QWT0_9GAMM</name>
<evidence type="ECO:0000313" key="3">
    <source>
        <dbReference type="Proteomes" id="UP000662770"/>
    </source>
</evidence>
<accession>A0ABX7QWT0</accession>
<dbReference type="Pfam" id="PF13460">
    <property type="entry name" value="NAD_binding_10"/>
    <property type="match status" value="1"/>
</dbReference>
<dbReference type="PANTHER" id="PTHR48079:SF6">
    <property type="entry name" value="NAD(P)-BINDING DOMAIN-CONTAINING PROTEIN-RELATED"/>
    <property type="match status" value="1"/>
</dbReference>
<dbReference type="Gene3D" id="3.40.50.720">
    <property type="entry name" value="NAD(P)-binding Rossmann-like Domain"/>
    <property type="match status" value="1"/>
</dbReference>
<gene>
    <name evidence="2" type="ORF">JYB87_07710</name>
</gene>
<dbReference type="RefSeq" id="WP_207356287.1">
    <property type="nucleotide sequence ID" value="NZ_CP071503.1"/>
</dbReference>
<protein>
    <submittedName>
        <fullName evidence="2">NAD(P)H-binding protein</fullName>
    </submittedName>
</protein>
<organism evidence="2 3">
    <name type="scientific">Shewanella avicenniae</name>
    <dbReference type="NCBI Taxonomy" id="2814294"/>
    <lineage>
        <taxon>Bacteria</taxon>
        <taxon>Pseudomonadati</taxon>
        <taxon>Pseudomonadota</taxon>
        <taxon>Gammaproteobacteria</taxon>
        <taxon>Alteromonadales</taxon>
        <taxon>Shewanellaceae</taxon>
        <taxon>Shewanella</taxon>
    </lineage>
</organism>
<reference evidence="2 3" key="1">
    <citation type="submission" date="2021-03" db="EMBL/GenBank/DDBJ databases">
        <title>Novel species identification of genus Shewanella.</title>
        <authorList>
            <person name="Liu G."/>
            <person name="Zhang Q."/>
        </authorList>
    </citation>
    <scope>NUCLEOTIDE SEQUENCE [LARGE SCALE GENOMIC DNA]</scope>
    <source>
        <strain evidence="2 3">FJAT-51800</strain>
    </source>
</reference>
<evidence type="ECO:0000259" key="1">
    <source>
        <dbReference type="Pfam" id="PF13460"/>
    </source>
</evidence>
<feature type="domain" description="NAD(P)-binding" evidence="1">
    <location>
        <begin position="10"/>
        <end position="163"/>
    </location>
</feature>
<dbReference type="InterPro" id="IPR036291">
    <property type="entry name" value="NAD(P)-bd_dom_sf"/>
</dbReference>
<dbReference type="InterPro" id="IPR016040">
    <property type="entry name" value="NAD(P)-bd_dom"/>
</dbReference>
<proteinExistence type="predicted"/>
<dbReference type="InterPro" id="IPR051783">
    <property type="entry name" value="NAD(P)-dependent_oxidoreduct"/>
</dbReference>
<sequence length="274" mass="29292">MKRIAVVGCGWFGLPLAKSLLSSGLEVLGTKTTQAGVDALNQQGIKGERLCLGEAGTASSLQQLLVDVDALVVNIPPGLRRGETDYLDKLQALVQPIRESQVKLLVYVSSTGAYPDVEGQLTEQDRIDAAAGSSAAILQQAEILMQSLTTAERRVVTVRFGGLVGAGRNPGRFMAGRTGLANGSHLVNLVHLEDCIAAVTAILHSKTKHHVYNIVSPAHPRKDQFYTEAAHSLGLPAPQFLPTAKGEGKVVLGNLICEELDFDYRYRDAKSLLA</sequence>
<dbReference type="Proteomes" id="UP000662770">
    <property type="component" value="Chromosome"/>
</dbReference>
<dbReference type="SUPFAM" id="SSF51735">
    <property type="entry name" value="NAD(P)-binding Rossmann-fold domains"/>
    <property type="match status" value="1"/>
</dbReference>
<keyword evidence="3" id="KW-1185">Reference proteome</keyword>
<dbReference type="EMBL" id="CP071503">
    <property type="protein sequence ID" value="QSX35093.1"/>
    <property type="molecule type" value="Genomic_DNA"/>
</dbReference>
<dbReference type="PANTHER" id="PTHR48079">
    <property type="entry name" value="PROTEIN YEEZ"/>
    <property type="match status" value="1"/>
</dbReference>